<evidence type="ECO:0000313" key="2">
    <source>
        <dbReference type="Proteomes" id="UP000199501"/>
    </source>
</evidence>
<dbReference type="EMBL" id="FMZZ01000013">
    <property type="protein sequence ID" value="SDD55112.1"/>
    <property type="molecule type" value="Genomic_DNA"/>
</dbReference>
<dbReference type="Proteomes" id="UP000199501">
    <property type="component" value="Unassembled WGS sequence"/>
</dbReference>
<keyword evidence="2" id="KW-1185">Reference proteome</keyword>
<dbReference type="AlphaFoldDB" id="A0A1G6VND5"/>
<protein>
    <submittedName>
        <fullName evidence="1">Uncharacterized protein</fullName>
    </submittedName>
</protein>
<proteinExistence type="predicted"/>
<organism evidence="1 2">
    <name type="scientific">Actinokineospora iranica</name>
    <dbReference type="NCBI Taxonomy" id="1271860"/>
    <lineage>
        <taxon>Bacteria</taxon>
        <taxon>Bacillati</taxon>
        <taxon>Actinomycetota</taxon>
        <taxon>Actinomycetes</taxon>
        <taxon>Pseudonocardiales</taxon>
        <taxon>Pseudonocardiaceae</taxon>
        <taxon>Actinokineospora</taxon>
    </lineage>
</organism>
<reference evidence="2" key="1">
    <citation type="submission" date="2016-10" db="EMBL/GenBank/DDBJ databases">
        <authorList>
            <person name="Varghese N."/>
            <person name="Submissions S."/>
        </authorList>
    </citation>
    <scope>NUCLEOTIDE SEQUENCE [LARGE SCALE GENOMIC DNA]</scope>
    <source>
        <strain evidence="2">IBRC-M 10403</strain>
    </source>
</reference>
<evidence type="ECO:0000313" key="1">
    <source>
        <dbReference type="EMBL" id="SDD55112.1"/>
    </source>
</evidence>
<gene>
    <name evidence="1" type="ORF">SAMN05216174_11311</name>
</gene>
<dbReference type="STRING" id="1271860.SAMN05216174_11311"/>
<sequence>MDLRVIGGKGALAGVWLGHPGQRVFGGTAGRYADAVGPVLG</sequence>
<name>A0A1G6VND5_9PSEU</name>
<accession>A0A1G6VND5</accession>